<dbReference type="Proteomes" id="UP000663879">
    <property type="component" value="Unassembled WGS sequence"/>
</dbReference>
<comment type="caution">
    <text evidence="1">The sequence shown here is derived from an EMBL/GenBank/DDBJ whole genome shotgun (WGS) entry which is preliminary data.</text>
</comment>
<sequence length="91" mass="10468">MFKTISHQNTLVYDEVFKCLPSDNILNFSDLKNYSKLDSLSKSNPSEGKSKMEKFVYGLVVDFPLNFLSHEENFFPDLDTAEGIVPLEIWT</sequence>
<organism evidence="1 2">
    <name type="scientific">Brachionus calyciflorus</name>
    <dbReference type="NCBI Taxonomy" id="104777"/>
    <lineage>
        <taxon>Eukaryota</taxon>
        <taxon>Metazoa</taxon>
        <taxon>Spiralia</taxon>
        <taxon>Gnathifera</taxon>
        <taxon>Rotifera</taxon>
        <taxon>Eurotatoria</taxon>
        <taxon>Monogononta</taxon>
        <taxon>Pseudotrocha</taxon>
        <taxon>Ploima</taxon>
        <taxon>Brachionidae</taxon>
        <taxon>Brachionus</taxon>
    </lineage>
</organism>
<protein>
    <submittedName>
        <fullName evidence="1">Uncharacterized protein</fullName>
    </submittedName>
</protein>
<keyword evidence="2" id="KW-1185">Reference proteome</keyword>
<dbReference type="OrthoDB" id="14911at2759"/>
<dbReference type="EMBL" id="CAJNOC010002553">
    <property type="protein sequence ID" value="CAF0939839.1"/>
    <property type="molecule type" value="Genomic_DNA"/>
</dbReference>
<dbReference type="AlphaFoldDB" id="A0A814CD04"/>
<name>A0A814CD04_9BILA</name>
<proteinExistence type="predicted"/>
<reference evidence="1" key="1">
    <citation type="submission" date="2021-02" db="EMBL/GenBank/DDBJ databases">
        <authorList>
            <person name="Nowell W R."/>
        </authorList>
    </citation>
    <scope>NUCLEOTIDE SEQUENCE</scope>
    <source>
        <strain evidence="1">Ploen Becks lab</strain>
    </source>
</reference>
<evidence type="ECO:0000313" key="1">
    <source>
        <dbReference type="EMBL" id="CAF0939839.1"/>
    </source>
</evidence>
<evidence type="ECO:0000313" key="2">
    <source>
        <dbReference type="Proteomes" id="UP000663879"/>
    </source>
</evidence>
<gene>
    <name evidence="1" type="ORF">OXX778_LOCUS13369</name>
</gene>
<accession>A0A814CD04</accession>